<protein>
    <submittedName>
        <fullName evidence="1">Uncharacterized protein</fullName>
    </submittedName>
</protein>
<comment type="caution">
    <text evidence="1">The sequence shown here is derived from an EMBL/GenBank/DDBJ whole genome shotgun (WGS) entry which is preliminary data.</text>
</comment>
<organism evidence="1 2">
    <name type="scientific">Pocillopora damicornis</name>
    <name type="common">Cauliflower coral</name>
    <name type="synonym">Millepora damicornis</name>
    <dbReference type="NCBI Taxonomy" id="46731"/>
    <lineage>
        <taxon>Eukaryota</taxon>
        <taxon>Metazoa</taxon>
        <taxon>Cnidaria</taxon>
        <taxon>Anthozoa</taxon>
        <taxon>Hexacorallia</taxon>
        <taxon>Scleractinia</taxon>
        <taxon>Astrocoeniina</taxon>
        <taxon>Pocilloporidae</taxon>
        <taxon>Pocillopora</taxon>
    </lineage>
</organism>
<evidence type="ECO:0000313" key="1">
    <source>
        <dbReference type="EMBL" id="RMX48368.1"/>
    </source>
</evidence>
<reference evidence="1 2" key="1">
    <citation type="journal article" date="2018" name="Sci. Rep.">
        <title>Comparative analysis of the Pocillopora damicornis genome highlights role of immune system in coral evolution.</title>
        <authorList>
            <person name="Cunning R."/>
            <person name="Bay R.A."/>
            <person name="Gillette P."/>
            <person name="Baker A.C."/>
            <person name="Traylor-Knowles N."/>
        </authorList>
    </citation>
    <scope>NUCLEOTIDE SEQUENCE [LARGE SCALE GENOMIC DNA]</scope>
    <source>
        <strain evidence="1">RSMAS</strain>
        <tissue evidence="1">Whole animal</tissue>
    </source>
</reference>
<gene>
    <name evidence="1" type="ORF">pdam_00016303</name>
</gene>
<proteinExistence type="predicted"/>
<keyword evidence="2" id="KW-1185">Reference proteome</keyword>
<sequence length="122" mass="13666">MKICKIIIDVPLTNQPDLFVRGGVFDPALSDRMLIYGIVKEKVRKDSLNQVQVRNALESLNTRKASGRDNLPARVLRYGAEKLAIPLAELSTNNCPSSVFEQLPSDQISKQFDNRLDPRITA</sequence>
<name>A0A3M6U4G7_POCDA</name>
<feature type="non-terminal residue" evidence="1">
    <location>
        <position position="122"/>
    </location>
</feature>
<dbReference type="EMBL" id="RCHS01002288">
    <property type="protein sequence ID" value="RMX48368.1"/>
    <property type="molecule type" value="Genomic_DNA"/>
</dbReference>
<evidence type="ECO:0000313" key="2">
    <source>
        <dbReference type="Proteomes" id="UP000275408"/>
    </source>
</evidence>
<accession>A0A3M6U4G7</accession>
<dbReference type="Proteomes" id="UP000275408">
    <property type="component" value="Unassembled WGS sequence"/>
</dbReference>
<dbReference type="AlphaFoldDB" id="A0A3M6U4G7"/>